<keyword evidence="2" id="KW-1185">Reference proteome</keyword>
<evidence type="ECO:0000313" key="1">
    <source>
        <dbReference type="EMBL" id="CAK9088325.1"/>
    </source>
</evidence>
<evidence type="ECO:0000313" key="2">
    <source>
        <dbReference type="Proteomes" id="UP001642464"/>
    </source>
</evidence>
<sequence length="182" mass="21294">MELGSRGSEVVFNIVTVLTGKAWDLVEDLSLDQLSSEGAMDEVLARLDRGFKYDPLTELPDDFEQYFNRLQRKTGQTLQDYVNEYTRTERRLEITQLPEKIKAWWFLRKSGVTKEQRQLVLTNVGTDGLTVEKIQKAMTFIRGQDSRPEGASRWKKSDAFFLDEEIDWADEDWDDASPIFWW</sequence>
<protein>
    <submittedName>
        <fullName evidence="1">Copia protein</fullName>
    </submittedName>
</protein>
<comment type="caution">
    <text evidence="1">The sequence shown here is derived from an EMBL/GenBank/DDBJ whole genome shotgun (WGS) entry which is preliminary data.</text>
</comment>
<proteinExistence type="predicted"/>
<reference evidence="1 2" key="1">
    <citation type="submission" date="2024-02" db="EMBL/GenBank/DDBJ databases">
        <authorList>
            <person name="Chen Y."/>
            <person name="Shah S."/>
            <person name="Dougan E. K."/>
            <person name="Thang M."/>
            <person name="Chan C."/>
        </authorList>
    </citation>
    <scope>NUCLEOTIDE SEQUENCE [LARGE SCALE GENOMIC DNA]</scope>
</reference>
<dbReference type="Proteomes" id="UP001642464">
    <property type="component" value="Unassembled WGS sequence"/>
</dbReference>
<accession>A0ABP0QKH5</accession>
<gene>
    <name evidence="1" type="ORF">SCF082_LOCUS41705</name>
</gene>
<name>A0ABP0QKH5_9DINO</name>
<dbReference type="EMBL" id="CAXAMM010039684">
    <property type="protein sequence ID" value="CAK9088325.1"/>
    <property type="molecule type" value="Genomic_DNA"/>
</dbReference>
<organism evidence="1 2">
    <name type="scientific">Durusdinium trenchii</name>
    <dbReference type="NCBI Taxonomy" id="1381693"/>
    <lineage>
        <taxon>Eukaryota</taxon>
        <taxon>Sar</taxon>
        <taxon>Alveolata</taxon>
        <taxon>Dinophyceae</taxon>
        <taxon>Suessiales</taxon>
        <taxon>Symbiodiniaceae</taxon>
        <taxon>Durusdinium</taxon>
    </lineage>
</organism>